<protein>
    <recommendedName>
        <fullName evidence="1">DCD domain-containing protein</fullName>
    </recommendedName>
</protein>
<dbReference type="EMBL" id="CACTIH010000175">
    <property type="protein sequence ID" value="CAA2956147.1"/>
    <property type="molecule type" value="Genomic_DNA"/>
</dbReference>
<gene>
    <name evidence="2" type="ORF">OLEA9_A032261</name>
</gene>
<evidence type="ECO:0000259" key="1">
    <source>
        <dbReference type="PROSITE" id="PS51222"/>
    </source>
</evidence>
<evidence type="ECO:0000313" key="2">
    <source>
        <dbReference type="EMBL" id="CAA2956147.1"/>
    </source>
</evidence>
<dbReference type="Gramene" id="OE9A032261T1">
    <property type="protein sequence ID" value="OE9A032261C1"/>
    <property type="gene ID" value="OE9A032261"/>
</dbReference>
<organism evidence="2 3">
    <name type="scientific">Olea europaea subsp. europaea</name>
    <dbReference type="NCBI Taxonomy" id="158383"/>
    <lineage>
        <taxon>Eukaryota</taxon>
        <taxon>Viridiplantae</taxon>
        <taxon>Streptophyta</taxon>
        <taxon>Embryophyta</taxon>
        <taxon>Tracheophyta</taxon>
        <taxon>Spermatophyta</taxon>
        <taxon>Magnoliopsida</taxon>
        <taxon>eudicotyledons</taxon>
        <taxon>Gunneridae</taxon>
        <taxon>Pentapetalae</taxon>
        <taxon>asterids</taxon>
        <taxon>lamiids</taxon>
        <taxon>Lamiales</taxon>
        <taxon>Oleaceae</taxon>
        <taxon>Oleeae</taxon>
        <taxon>Olea</taxon>
    </lineage>
</organism>
<proteinExistence type="predicted"/>
<feature type="domain" description="DCD" evidence="1">
    <location>
        <begin position="1"/>
        <end position="49"/>
    </location>
</feature>
<dbReference type="Pfam" id="PF10539">
    <property type="entry name" value="Dev_Cell_Death"/>
    <property type="match status" value="1"/>
</dbReference>
<dbReference type="AlphaFoldDB" id="A0A8S0PX74"/>
<reference evidence="2 3" key="1">
    <citation type="submission" date="2019-12" db="EMBL/GenBank/DDBJ databases">
        <authorList>
            <person name="Alioto T."/>
            <person name="Alioto T."/>
            <person name="Gomez Garrido J."/>
        </authorList>
    </citation>
    <scope>NUCLEOTIDE SEQUENCE [LARGE SCALE GENOMIC DNA]</scope>
</reference>
<dbReference type="PROSITE" id="PS51222">
    <property type="entry name" value="DCD"/>
    <property type="match status" value="1"/>
</dbReference>
<name>A0A8S0PX74_OLEEU</name>
<comment type="caution">
    <text evidence="2">The sequence shown here is derived from an EMBL/GenBank/DDBJ whole genome shotgun (WGS) entry which is preliminary data.</text>
</comment>
<evidence type="ECO:0000313" key="3">
    <source>
        <dbReference type="Proteomes" id="UP000594638"/>
    </source>
</evidence>
<sequence>MVIFEIFKECLPLHESALRHVIKEKYEGCKFKQELSGKQERLMFLCGKRPPPPRGGNGASASSWSAIFPLSTSNKVPSCFDGASSTEQIPWNSSIYGTCSYSNRALRTAC</sequence>
<keyword evidence="3" id="KW-1185">Reference proteome</keyword>
<accession>A0A8S0PX74</accession>
<dbReference type="InterPro" id="IPR013989">
    <property type="entry name" value="Dev_and_cell_death_domain"/>
</dbReference>
<dbReference type="Proteomes" id="UP000594638">
    <property type="component" value="Unassembled WGS sequence"/>
</dbReference>